<dbReference type="EC" id="2.3.1.20" evidence="4 11"/>
<evidence type="ECO:0000256" key="11">
    <source>
        <dbReference type="RuleBase" id="RU361241"/>
    </source>
</evidence>
<evidence type="ECO:0000256" key="12">
    <source>
        <dbReference type="SAM" id="MobiDB-lite"/>
    </source>
</evidence>
<gene>
    <name evidence="15" type="ORF">AVDCRST_MAG67-149</name>
</gene>
<evidence type="ECO:0000256" key="9">
    <source>
        <dbReference type="ARBA" id="ARBA00023315"/>
    </source>
</evidence>
<feature type="region of interest" description="Disordered" evidence="12">
    <location>
        <begin position="464"/>
        <end position="497"/>
    </location>
</feature>
<dbReference type="GO" id="GO:0001666">
    <property type="term" value="P:response to hypoxia"/>
    <property type="evidence" value="ECO:0007669"/>
    <property type="project" value="TreeGrafter"/>
</dbReference>
<evidence type="ECO:0000256" key="8">
    <source>
        <dbReference type="ARBA" id="ARBA00023098"/>
    </source>
</evidence>
<dbReference type="UniPathway" id="UPA00282"/>
<keyword evidence="6 11" id="KW-0808">Transferase</keyword>
<comment type="pathway">
    <text evidence="1 11">Glycerolipid metabolism; triacylglycerol biosynthesis.</text>
</comment>
<dbReference type="GO" id="GO:0005886">
    <property type="term" value="C:plasma membrane"/>
    <property type="evidence" value="ECO:0007669"/>
    <property type="project" value="TreeGrafter"/>
</dbReference>
<evidence type="ECO:0000256" key="10">
    <source>
        <dbReference type="ARBA" id="ARBA00048109"/>
    </source>
</evidence>
<dbReference type="PANTHER" id="PTHR31650">
    <property type="entry name" value="O-ACYLTRANSFERASE (WSD1-LIKE) FAMILY PROTEIN"/>
    <property type="match status" value="1"/>
</dbReference>
<dbReference type="Pfam" id="PF03007">
    <property type="entry name" value="WS_DGAT_cat"/>
    <property type="match status" value="1"/>
</dbReference>
<protein>
    <recommendedName>
        <fullName evidence="4 11">Diacylglycerol O-acyltransferase</fullName>
        <ecNumber evidence="4 11">2.3.1.20</ecNumber>
    </recommendedName>
</protein>
<reference evidence="15" key="1">
    <citation type="submission" date="2020-02" db="EMBL/GenBank/DDBJ databases">
        <authorList>
            <person name="Meier V. D."/>
        </authorList>
    </citation>
    <scope>NUCLEOTIDE SEQUENCE</scope>
    <source>
        <strain evidence="15">AVDCRST_MAG67</strain>
    </source>
</reference>
<evidence type="ECO:0000259" key="13">
    <source>
        <dbReference type="Pfam" id="PF03007"/>
    </source>
</evidence>
<feature type="domain" description="O-acyltransferase WSD1 C-terminal" evidence="14">
    <location>
        <begin position="318"/>
        <end position="461"/>
    </location>
</feature>
<keyword evidence="5 11" id="KW-0444">Lipid biosynthesis</keyword>
<evidence type="ECO:0000259" key="14">
    <source>
        <dbReference type="Pfam" id="PF06974"/>
    </source>
</evidence>
<dbReference type="Pfam" id="PF06974">
    <property type="entry name" value="WS_DGAT_C"/>
    <property type="match status" value="1"/>
</dbReference>
<dbReference type="InterPro" id="IPR045034">
    <property type="entry name" value="O-acyltransferase_WSD1-like"/>
</dbReference>
<dbReference type="GO" id="GO:0071731">
    <property type="term" value="P:response to nitric oxide"/>
    <property type="evidence" value="ECO:0007669"/>
    <property type="project" value="TreeGrafter"/>
</dbReference>
<evidence type="ECO:0000256" key="6">
    <source>
        <dbReference type="ARBA" id="ARBA00022679"/>
    </source>
</evidence>
<dbReference type="NCBIfam" id="TIGR02946">
    <property type="entry name" value="acyl_WS_DGAT"/>
    <property type="match status" value="1"/>
</dbReference>
<comment type="catalytic activity">
    <reaction evidence="10 11">
        <text>an acyl-CoA + a 1,2-diacyl-sn-glycerol = a triacyl-sn-glycerol + CoA</text>
        <dbReference type="Rhea" id="RHEA:10868"/>
        <dbReference type="ChEBI" id="CHEBI:17815"/>
        <dbReference type="ChEBI" id="CHEBI:57287"/>
        <dbReference type="ChEBI" id="CHEBI:58342"/>
        <dbReference type="ChEBI" id="CHEBI:64615"/>
        <dbReference type="EC" id="2.3.1.20"/>
    </reaction>
</comment>
<name>A0A6J4RCI3_9ACTN</name>
<dbReference type="InterPro" id="IPR004255">
    <property type="entry name" value="O-acyltransferase_WSD1_N"/>
</dbReference>
<dbReference type="GO" id="GO:0019432">
    <property type="term" value="P:triglyceride biosynthetic process"/>
    <property type="evidence" value="ECO:0007669"/>
    <property type="project" value="UniProtKB-UniPathway"/>
</dbReference>
<proteinExistence type="inferred from homology"/>
<dbReference type="GO" id="GO:0051701">
    <property type="term" value="P:biological process involved in interaction with host"/>
    <property type="evidence" value="ECO:0007669"/>
    <property type="project" value="TreeGrafter"/>
</dbReference>
<dbReference type="InterPro" id="IPR009721">
    <property type="entry name" value="O-acyltransferase_WSD1_C"/>
</dbReference>
<feature type="domain" description="O-acyltransferase WSD1-like N-terminal" evidence="13">
    <location>
        <begin position="10"/>
        <end position="277"/>
    </location>
</feature>
<evidence type="ECO:0000256" key="4">
    <source>
        <dbReference type="ARBA" id="ARBA00013244"/>
    </source>
</evidence>
<evidence type="ECO:0000313" key="15">
    <source>
        <dbReference type="EMBL" id="CAA9470306.1"/>
    </source>
</evidence>
<comment type="similarity">
    <text evidence="3 11">Belongs to the long-chain O-acyltransferase family.</text>
</comment>
<sequence length="497" mass="53231">MTSATSTRRLSPLDGSFLRLDTQQSPMHVGWSAVFGAPVDRARPSAEAMRELAAGRLHEVPWCRWRLADAPLGLSEPRWIDDANFDLSAHIVQLTSPEDPVSDETFEVLRSTVLSTPLDRARPLWQVFLVPRLADGRVGMVGKIHHALVDGLAALQIVRLFVDSEPDVASQPPIRWRPAGRAGAAGWAMNAARYAVNDGIGALRAGADAVTHPRSSVGAAARTAKLIASALSEDVLPPAPSSRLNGRIGTRRTLIGYHAPRALLRAARGSGGTLNDVGLTAVAGALRTLSLRRGDTPSEPLKTMVPVSMRRIGEDDAGNQIAMVYMPLPIHLPTSARRLAFVREQTARLKHTDRPAATQAFVQAAGLVPPPLRTPVVRALATPRQFNLTVSQSPAPRGSMFLLGCELEEVYSVVPIAQGHALAIGMVRYRNELFFGCYADPDTLPEVHDLPGLLEGELEQLGAAAAARKAPATPAPAQPAASTRHARANGRRTLTPV</sequence>
<evidence type="ECO:0000256" key="5">
    <source>
        <dbReference type="ARBA" id="ARBA00022516"/>
    </source>
</evidence>
<keyword evidence="7 11" id="KW-0319">Glycerol metabolism</keyword>
<dbReference type="AlphaFoldDB" id="A0A6J4RCI3"/>
<evidence type="ECO:0000256" key="7">
    <source>
        <dbReference type="ARBA" id="ARBA00022798"/>
    </source>
</evidence>
<keyword evidence="8 11" id="KW-0443">Lipid metabolism</keyword>
<organism evidence="15">
    <name type="scientific">uncultured Solirubrobacteraceae bacterium</name>
    <dbReference type="NCBI Taxonomy" id="1162706"/>
    <lineage>
        <taxon>Bacteria</taxon>
        <taxon>Bacillati</taxon>
        <taxon>Actinomycetota</taxon>
        <taxon>Thermoleophilia</taxon>
        <taxon>Solirubrobacterales</taxon>
        <taxon>Solirubrobacteraceae</taxon>
        <taxon>environmental samples</taxon>
    </lineage>
</organism>
<dbReference type="GO" id="GO:0006071">
    <property type="term" value="P:glycerol metabolic process"/>
    <property type="evidence" value="ECO:0007669"/>
    <property type="project" value="UniProtKB-KW"/>
</dbReference>
<evidence type="ECO:0000256" key="2">
    <source>
        <dbReference type="ARBA" id="ARBA00005189"/>
    </source>
</evidence>
<dbReference type="PANTHER" id="PTHR31650:SF1">
    <property type="entry name" value="WAX ESTER SYNTHASE_DIACYLGLYCEROL ACYLTRANSFERASE 4-RELATED"/>
    <property type="match status" value="1"/>
</dbReference>
<evidence type="ECO:0000256" key="3">
    <source>
        <dbReference type="ARBA" id="ARBA00009587"/>
    </source>
</evidence>
<dbReference type="EMBL" id="CADCVQ010000001">
    <property type="protein sequence ID" value="CAA9470306.1"/>
    <property type="molecule type" value="Genomic_DNA"/>
</dbReference>
<accession>A0A6J4RCI3</accession>
<comment type="pathway">
    <text evidence="2">Lipid metabolism.</text>
</comment>
<dbReference type="InterPro" id="IPR014292">
    <property type="entry name" value="Acyl_transf_WS/DGAT"/>
</dbReference>
<dbReference type="SUPFAM" id="SSF52777">
    <property type="entry name" value="CoA-dependent acyltransferases"/>
    <property type="match status" value="2"/>
</dbReference>
<keyword evidence="9 11" id="KW-0012">Acyltransferase</keyword>
<evidence type="ECO:0000256" key="1">
    <source>
        <dbReference type="ARBA" id="ARBA00004771"/>
    </source>
</evidence>
<dbReference type="GO" id="GO:0004144">
    <property type="term" value="F:diacylglycerol O-acyltransferase activity"/>
    <property type="evidence" value="ECO:0007669"/>
    <property type="project" value="UniProtKB-EC"/>
</dbReference>